<keyword evidence="2" id="KW-1185">Reference proteome</keyword>
<dbReference type="EMBL" id="JBHRZS010000007">
    <property type="protein sequence ID" value="MFC3881208.1"/>
    <property type="molecule type" value="Genomic_DNA"/>
</dbReference>
<evidence type="ECO:0000313" key="2">
    <source>
        <dbReference type="Proteomes" id="UP001595805"/>
    </source>
</evidence>
<reference evidence="2" key="1">
    <citation type="journal article" date="2019" name="Int. J. Syst. Evol. Microbiol.">
        <title>The Global Catalogue of Microorganisms (GCM) 10K type strain sequencing project: providing services to taxonomists for standard genome sequencing and annotation.</title>
        <authorList>
            <consortium name="The Broad Institute Genomics Platform"/>
            <consortium name="The Broad Institute Genome Sequencing Center for Infectious Disease"/>
            <person name="Wu L."/>
            <person name="Ma J."/>
        </authorList>
    </citation>
    <scope>NUCLEOTIDE SEQUENCE [LARGE SCALE GENOMIC DNA]</scope>
    <source>
        <strain evidence="2">CCUG 60523</strain>
    </source>
</reference>
<gene>
    <name evidence="1" type="ORF">ACFOSV_13525</name>
</gene>
<dbReference type="RefSeq" id="WP_377906549.1">
    <property type="nucleotide sequence ID" value="NZ_JBHRZS010000007.1"/>
</dbReference>
<name>A0ABV8ATD2_9BACT</name>
<organism evidence="1 2">
    <name type="scientific">Algoriphagus namhaensis</name>
    <dbReference type="NCBI Taxonomy" id="915353"/>
    <lineage>
        <taxon>Bacteria</taxon>
        <taxon>Pseudomonadati</taxon>
        <taxon>Bacteroidota</taxon>
        <taxon>Cytophagia</taxon>
        <taxon>Cytophagales</taxon>
        <taxon>Cyclobacteriaceae</taxon>
        <taxon>Algoriphagus</taxon>
    </lineage>
</organism>
<evidence type="ECO:0000313" key="1">
    <source>
        <dbReference type="EMBL" id="MFC3881208.1"/>
    </source>
</evidence>
<dbReference type="Proteomes" id="UP001595805">
    <property type="component" value="Unassembled WGS sequence"/>
</dbReference>
<accession>A0ABV8ATD2</accession>
<protein>
    <submittedName>
        <fullName evidence="1">Uncharacterized protein</fullName>
    </submittedName>
</protein>
<sequence length="91" mass="10284">MAKVIITAKVEDSKKWEEGFRTHGELFKRQTCASPVHISINEGNEVALIFEPSNVETFFKILDTEGPAAMSNDGVIRETVKIFVMDNEFHL</sequence>
<proteinExistence type="predicted"/>
<comment type="caution">
    <text evidence="1">The sequence shown here is derived from an EMBL/GenBank/DDBJ whole genome shotgun (WGS) entry which is preliminary data.</text>
</comment>